<keyword evidence="1" id="KW-0547">Nucleotide-binding</keyword>
<dbReference type="GO" id="GO:0003924">
    <property type="term" value="F:GTPase activity"/>
    <property type="evidence" value="ECO:0007669"/>
    <property type="project" value="InterPro"/>
</dbReference>
<comment type="similarity">
    <text evidence="4">Belongs to the TRAFAC class dynamin-like GTPase superfamily. GB1/RHD3 GTPase family.</text>
</comment>
<feature type="domain" description="GB1/RHD3-type G" evidence="6">
    <location>
        <begin position="1"/>
        <end position="146"/>
    </location>
</feature>
<evidence type="ECO:0000256" key="5">
    <source>
        <dbReference type="SAM" id="Coils"/>
    </source>
</evidence>
<evidence type="ECO:0000313" key="7">
    <source>
        <dbReference type="EMBL" id="KAF2303267.1"/>
    </source>
</evidence>
<protein>
    <recommendedName>
        <fullName evidence="6">GB1/RHD3-type G domain-containing protein</fullName>
    </recommendedName>
</protein>
<name>A0A6A6LRX8_HEVBR</name>
<dbReference type="InterPro" id="IPR030386">
    <property type="entry name" value="G_GB1_RHD3_dom"/>
</dbReference>
<evidence type="ECO:0000259" key="6">
    <source>
        <dbReference type="PROSITE" id="PS51715"/>
    </source>
</evidence>
<dbReference type="Gene3D" id="1.20.1000.10">
    <property type="entry name" value="Guanylate-binding protein, C-terminal domain"/>
    <property type="match status" value="1"/>
</dbReference>
<comment type="caution">
    <text evidence="7">The sequence shown here is derived from an EMBL/GenBank/DDBJ whole genome shotgun (WGS) entry which is preliminary data.</text>
</comment>
<dbReference type="Gene3D" id="3.40.50.300">
    <property type="entry name" value="P-loop containing nucleotide triphosphate hydrolases"/>
    <property type="match status" value="1"/>
</dbReference>
<dbReference type="SUPFAM" id="SSF48340">
    <property type="entry name" value="Interferon-induced guanylate-binding protein 1 (GBP1), C-terminal domain"/>
    <property type="match status" value="1"/>
</dbReference>
<evidence type="ECO:0000313" key="8">
    <source>
        <dbReference type="Proteomes" id="UP000467840"/>
    </source>
</evidence>
<feature type="coiled-coil region" evidence="5">
    <location>
        <begin position="312"/>
        <end position="339"/>
    </location>
</feature>
<evidence type="ECO:0000256" key="3">
    <source>
        <dbReference type="ARBA" id="ARBA00023134"/>
    </source>
</evidence>
<dbReference type="InterPro" id="IPR015894">
    <property type="entry name" value="Guanylate-bd_N"/>
</dbReference>
<dbReference type="GO" id="GO:0005525">
    <property type="term" value="F:GTP binding"/>
    <property type="evidence" value="ECO:0007669"/>
    <property type="project" value="UniProtKB-KW"/>
</dbReference>
<dbReference type="Pfam" id="PF02841">
    <property type="entry name" value="GBP_C"/>
    <property type="match status" value="1"/>
</dbReference>
<sequence>MGGIDEAALDRLSLVTEMTKHVRVRASGGKSKASELGQFSPIFVWLLRDFYLDLVEDNRKITPRDYLELALRPVQGSGSGRDIAAKNEIRDSIRALFPDRECFTLVRPLNNENDLQRLDQISLDKLRPEFRAGLDALTKFVFERTRPKQVGATIMTGPILVGITESYLEALNNGAVPTISSSWQSVEEAECRKAHDTATEVYMSTFDHSKPPEEVALREAHEEAVQKAMAAFNASAVGIGTARIKYEGLLHKFFKKKFEVLDSLLSDYDNHVMAQGNGRNWSFSYNKGPIRDLAKRLNDQIASEKTSLSLKSRSIEDRMEMLNKQLEASEKHRSEYMKRYDEAISEKKLLSDDFEANMISEHSHFTG</sequence>
<proteinExistence type="inferred from homology"/>
<accession>A0A6A6LRX8</accession>
<gene>
    <name evidence="7" type="ORF">GH714_016172</name>
</gene>
<dbReference type="PANTHER" id="PTHR10751">
    <property type="entry name" value="GUANYLATE BINDING PROTEIN"/>
    <property type="match status" value="1"/>
</dbReference>
<keyword evidence="2" id="KW-0378">Hydrolase</keyword>
<evidence type="ECO:0000256" key="4">
    <source>
        <dbReference type="PROSITE-ProRule" id="PRU01052"/>
    </source>
</evidence>
<reference evidence="7 8" key="1">
    <citation type="journal article" date="2020" name="Mol. Plant">
        <title>The Chromosome-Based Rubber Tree Genome Provides New Insights into Spurge Genome Evolution and Rubber Biosynthesis.</title>
        <authorList>
            <person name="Liu J."/>
            <person name="Shi C."/>
            <person name="Shi C.C."/>
            <person name="Li W."/>
            <person name="Zhang Q.J."/>
            <person name="Zhang Y."/>
            <person name="Li K."/>
            <person name="Lu H.F."/>
            <person name="Shi C."/>
            <person name="Zhu S.T."/>
            <person name="Xiao Z.Y."/>
            <person name="Nan H."/>
            <person name="Yue Y."/>
            <person name="Zhu X.G."/>
            <person name="Wu Y."/>
            <person name="Hong X.N."/>
            <person name="Fan G.Y."/>
            <person name="Tong Y."/>
            <person name="Zhang D."/>
            <person name="Mao C.L."/>
            <person name="Liu Y.L."/>
            <person name="Hao S.J."/>
            <person name="Liu W.Q."/>
            <person name="Lv M.Q."/>
            <person name="Zhang H.B."/>
            <person name="Liu Y."/>
            <person name="Hu-Tang G.R."/>
            <person name="Wang J.P."/>
            <person name="Wang J.H."/>
            <person name="Sun Y.H."/>
            <person name="Ni S.B."/>
            <person name="Chen W.B."/>
            <person name="Zhang X.C."/>
            <person name="Jiao Y.N."/>
            <person name="Eichler E.E."/>
            <person name="Li G.H."/>
            <person name="Liu X."/>
            <person name="Gao L.Z."/>
        </authorList>
    </citation>
    <scope>NUCLEOTIDE SEQUENCE [LARGE SCALE GENOMIC DNA]</scope>
    <source>
        <strain evidence="8">cv. GT1</strain>
        <tissue evidence="7">Leaf</tissue>
    </source>
</reference>
<dbReference type="AlphaFoldDB" id="A0A6A6LRX8"/>
<keyword evidence="8" id="KW-1185">Reference proteome</keyword>
<dbReference type="SUPFAM" id="SSF52540">
    <property type="entry name" value="P-loop containing nucleoside triphosphate hydrolases"/>
    <property type="match status" value="1"/>
</dbReference>
<evidence type="ECO:0000256" key="1">
    <source>
        <dbReference type="ARBA" id="ARBA00022741"/>
    </source>
</evidence>
<dbReference type="PROSITE" id="PS51715">
    <property type="entry name" value="G_GB1_RHD3"/>
    <property type="match status" value="1"/>
</dbReference>
<dbReference type="Proteomes" id="UP000467840">
    <property type="component" value="Chromosome 16"/>
</dbReference>
<keyword evidence="3" id="KW-0342">GTP-binding</keyword>
<dbReference type="Pfam" id="PF02263">
    <property type="entry name" value="GBP"/>
    <property type="match status" value="1"/>
</dbReference>
<keyword evidence="5" id="KW-0175">Coiled coil</keyword>
<dbReference type="EMBL" id="JAAGAX010000009">
    <property type="protein sequence ID" value="KAF2303267.1"/>
    <property type="molecule type" value="Genomic_DNA"/>
</dbReference>
<organism evidence="7 8">
    <name type="scientific">Hevea brasiliensis</name>
    <name type="common">Para rubber tree</name>
    <name type="synonym">Siphonia brasiliensis</name>
    <dbReference type="NCBI Taxonomy" id="3981"/>
    <lineage>
        <taxon>Eukaryota</taxon>
        <taxon>Viridiplantae</taxon>
        <taxon>Streptophyta</taxon>
        <taxon>Embryophyta</taxon>
        <taxon>Tracheophyta</taxon>
        <taxon>Spermatophyta</taxon>
        <taxon>Magnoliopsida</taxon>
        <taxon>eudicotyledons</taxon>
        <taxon>Gunneridae</taxon>
        <taxon>Pentapetalae</taxon>
        <taxon>rosids</taxon>
        <taxon>fabids</taxon>
        <taxon>Malpighiales</taxon>
        <taxon>Euphorbiaceae</taxon>
        <taxon>Crotonoideae</taxon>
        <taxon>Micrandreae</taxon>
        <taxon>Hevea</taxon>
    </lineage>
</organism>
<dbReference type="InterPro" id="IPR027417">
    <property type="entry name" value="P-loop_NTPase"/>
</dbReference>
<dbReference type="InterPro" id="IPR036543">
    <property type="entry name" value="Guanylate-bd_C_sf"/>
</dbReference>
<dbReference type="InterPro" id="IPR003191">
    <property type="entry name" value="Guanylate-bd/ATL_C"/>
</dbReference>
<evidence type="ECO:0000256" key="2">
    <source>
        <dbReference type="ARBA" id="ARBA00022801"/>
    </source>
</evidence>